<gene>
    <name evidence="4" type="ORF">BBJ29_007986</name>
    <name evidence="5" type="ORF">BBP00_00000187</name>
</gene>
<sequence length="440" mass="49369">MLERFFLCLQKYKERKSLDNLSHDENSGLQRALFAAGHIAGATDFDIYKDMPNEAKILEIGSITSSLYEVYAKFVRIPGNASCAAKAVQVQLQCLKSVKELLHFEEQRLEKGLAMQTTNRSKSKEQQVQGDQEADASLIGNIMQVELGNILLLSLQNPPQVRMEAVACIGALLTQGLVNPLQCIPYLVALEADRVVANRDEAHAQLLALHEKYSRQFQMPCIRAHLISALPYDVEDEPLYIIYLINRHVSLHLSPVLDALKKIFAEAGLAPELMNDEDYNLAKVTIDEYYPLASLTGAQLAGLQDFGHSAFALALALRLKFALKTMYRLDNGKCATYQPSGQGNDTDYSVEVAHLSDKRKLLLPSVDDVCQSKDPVQVSWNLFMLAWRAARKDQKQLDFEEFATAKAPPKRRRRSRKVVARQHVAENDGDEEDEYVEGFA</sequence>
<accession>A0A3F2S431</accession>
<dbReference type="EMBL" id="MBDO02000002">
    <property type="protein sequence ID" value="RLN69774.1"/>
    <property type="molecule type" value="Genomic_DNA"/>
</dbReference>
<dbReference type="GO" id="GO:0061775">
    <property type="term" value="F:cohesin loader activity"/>
    <property type="evidence" value="ECO:0007669"/>
    <property type="project" value="InterPro"/>
</dbReference>
<dbReference type="GO" id="GO:0003682">
    <property type="term" value="F:chromatin binding"/>
    <property type="evidence" value="ECO:0007669"/>
    <property type="project" value="TreeGrafter"/>
</dbReference>
<feature type="compositionally biased region" description="Basic residues" evidence="2">
    <location>
        <begin position="408"/>
        <end position="420"/>
    </location>
</feature>
<dbReference type="Pfam" id="PF12830">
    <property type="entry name" value="Nipped-B_C"/>
    <property type="match status" value="1"/>
</dbReference>
<dbReference type="Proteomes" id="UP000277300">
    <property type="component" value="Unassembled WGS sequence"/>
</dbReference>
<dbReference type="GO" id="GO:0034087">
    <property type="term" value="P:establishment of mitotic sister chromatid cohesion"/>
    <property type="evidence" value="ECO:0007669"/>
    <property type="project" value="TreeGrafter"/>
</dbReference>
<evidence type="ECO:0000313" key="4">
    <source>
        <dbReference type="EMBL" id="RLN57089.1"/>
    </source>
</evidence>
<comment type="similarity">
    <text evidence="1">Belongs to the SCC2/Nipped-B family.</text>
</comment>
<keyword evidence="1" id="KW-0677">Repeat</keyword>
<dbReference type="PANTHER" id="PTHR21704:SF18">
    <property type="entry name" value="NIPPED-B-LIKE PROTEIN"/>
    <property type="match status" value="1"/>
</dbReference>
<feature type="domain" description="Sister chromatid cohesion C-terminal" evidence="3">
    <location>
        <begin position="141"/>
        <end position="220"/>
    </location>
</feature>
<protein>
    <recommendedName>
        <fullName evidence="1">Sister chromatid cohesion protein</fullName>
    </recommendedName>
</protein>
<dbReference type="AlphaFoldDB" id="A0A3F2S431"/>
<dbReference type="InterPro" id="IPR033031">
    <property type="entry name" value="Scc2/Nipped-B"/>
</dbReference>
<dbReference type="OrthoDB" id="418242at2759"/>
<comment type="caution">
    <text evidence="5">The sequence shown here is derived from an EMBL/GenBank/DDBJ whole genome shotgun (WGS) entry which is preliminary data.</text>
</comment>
<dbReference type="GO" id="GO:0071169">
    <property type="term" value="P:establishment of protein localization to chromatin"/>
    <property type="evidence" value="ECO:0007669"/>
    <property type="project" value="TreeGrafter"/>
</dbReference>
<feature type="compositionally biased region" description="Acidic residues" evidence="2">
    <location>
        <begin position="427"/>
        <end position="440"/>
    </location>
</feature>
<evidence type="ECO:0000313" key="7">
    <source>
        <dbReference type="Proteomes" id="UP000284657"/>
    </source>
</evidence>
<dbReference type="GO" id="GO:0140588">
    <property type="term" value="P:chromatin looping"/>
    <property type="evidence" value="ECO:0007669"/>
    <property type="project" value="InterPro"/>
</dbReference>
<keyword evidence="1" id="KW-0131">Cell cycle</keyword>
<feature type="region of interest" description="Disordered" evidence="2">
    <location>
        <begin position="405"/>
        <end position="440"/>
    </location>
</feature>
<name>A0A3F2S431_9STRA</name>
<reference evidence="6 7" key="1">
    <citation type="submission" date="2018-07" db="EMBL/GenBank/DDBJ databases">
        <title>Genome sequencing of oomycete isolates from Chile give support for New Zealand origin for Phytophthora kernoviae and make available the first Nothophytophthora sp. genome.</title>
        <authorList>
            <person name="Studholme D.J."/>
            <person name="Sanfuentes E."/>
            <person name="Panda P."/>
            <person name="Hill R."/>
            <person name="Sambles C."/>
            <person name="Grant M."/>
            <person name="Williams N.M."/>
            <person name="Mcdougal R.L."/>
        </authorList>
    </citation>
    <scope>NUCLEOTIDE SEQUENCE [LARGE SCALE GENOMIC DNA]</scope>
    <source>
        <strain evidence="5">Chile6</strain>
        <strain evidence="4">Chile7</strain>
    </source>
</reference>
<organism evidence="5 6">
    <name type="scientific">Phytophthora kernoviae</name>
    <dbReference type="NCBI Taxonomy" id="325452"/>
    <lineage>
        <taxon>Eukaryota</taxon>
        <taxon>Sar</taxon>
        <taxon>Stramenopiles</taxon>
        <taxon>Oomycota</taxon>
        <taxon>Peronosporomycetes</taxon>
        <taxon>Peronosporales</taxon>
        <taxon>Peronosporaceae</taxon>
        <taxon>Phytophthora</taxon>
    </lineage>
</organism>
<dbReference type="Proteomes" id="UP000284657">
    <property type="component" value="Unassembled WGS sequence"/>
</dbReference>
<proteinExistence type="inferred from homology"/>
<dbReference type="GO" id="GO:0090694">
    <property type="term" value="C:Scc2-Scc4 cohesin loading complex"/>
    <property type="evidence" value="ECO:0007669"/>
    <property type="project" value="TreeGrafter"/>
</dbReference>
<dbReference type="SUPFAM" id="SSF48371">
    <property type="entry name" value="ARM repeat"/>
    <property type="match status" value="1"/>
</dbReference>
<dbReference type="PANTHER" id="PTHR21704">
    <property type="entry name" value="NIPPED-B-LIKE PROTEIN DELANGIN SCC2-RELATED"/>
    <property type="match status" value="1"/>
</dbReference>
<comment type="subcellular location">
    <subcellularLocation>
        <location evidence="1">Nucleus</location>
    </subcellularLocation>
</comment>
<evidence type="ECO:0000256" key="2">
    <source>
        <dbReference type="SAM" id="MobiDB-lite"/>
    </source>
</evidence>
<dbReference type="GO" id="GO:1990414">
    <property type="term" value="P:replication-born double-strand break repair via sister chromatid exchange"/>
    <property type="evidence" value="ECO:0007669"/>
    <property type="project" value="TreeGrafter"/>
</dbReference>
<dbReference type="InterPro" id="IPR016024">
    <property type="entry name" value="ARM-type_fold"/>
</dbReference>
<evidence type="ECO:0000256" key="1">
    <source>
        <dbReference type="RuleBase" id="RU364107"/>
    </source>
</evidence>
<keyword evidence="1" id="KW-0539">Nucleus</keyword>
<dbReference type="InterPro" id="IPR024986">
    <property type="entry name" value="Nipped-B_C"/>
</dbReference>
<evidence type="ECO:0000259" key="3">
    <source>
        <dbReference type="Pfam" id="PF12830"/>
    </source>
</evidence>
<dbReference type="EMBL" id="MBAD02001218">
    <property type="protein sequence ID" value="RLN57089.1"/>
    <property type="molecule type" value="Genomic_DNA"/>
</dbReference>
<evidence type="ECO:0000313" key="5">
    <source>
        <dbReference type="EMBL" id="RLN69774.1"/>
    </source>
</evidence>
<evidence type="ECO:0000313" key="6">
    <source>
        <dbReference type="Proteomes" id="UP000277300"/>
    </source>
</evidence>
<dbReference type="GO" id="GO:0010468">
    <property type="term" value="P:regulation of gene expression"/>
    <property type="evidence" value="ECO:0007669"/>
    <property type="project" value="InterPro"/>
</dbReference>